<evidence type="ECO:0000313" key="1">
    <source>
        <dbReference type="EMBL" id="ABO50277.1"/>
    </source>
</evidence>
<dbReference type="Proteomes" id="UP000001556">
    <property type="component" value="Chromosome"/>
</dbReference>
<proteinExistence type="predicted"/>
<name>A4J5C4_DESRM</name>
<sequence length="151" mass="17776">MHIMTTLDKDLESFQATLEGLVEQPLCFIKHVLFPNCIYLTSNEEQNVKSEEERFYLIFEIKNDHKGFRQAKIHFFQLPQQMRNKHLGTKVYLLLENYLKLQSCLSIELEAMVNSLNPGDNSVGFWSRQGFLPSAFYAFNDENFPMVKRFN</sequence>
<dbReference type="EMBL" id="CP000612">
    <property type="protein sequence ID" value="ABO50277.1"/>
    <property type="molecule type" value="Genomic_DNA"/>
</dbReference>
<dbReference type="RefSeq" id="WP_011878091.1">
    <property type="nucleotide sequence ID" value="NC_009253.1"/>
</dbReference>
<protein>
    <recommendedName>
        <fullName evidence="3">N-acetyltransferase domain-containing protein</fullName>
    </recommendedName>
</protein>
<dbReference type="SUPFAM" id="SSF55729">
    <property type="entry name" value="Acyl-CoA N-acyltransferases (Nat)"/>
    <property type="match status" value="1"/>
</dbReference>
<gene>
    <name evidence="1" type="ordered locus">Dred_1752</name>
</gene>
<organism evidence="1 2">
    <name type="scientific">Desulforamulus reducens (strain ATCC BAA-1160 / DSM 100696 / MI-1)</name>
    <name type="common">Desulfotomaculum reducens</name>
    <dbReference type="NCBI Taxonomy" id="349161"/>
    <lineage>
        <taxon>Bacteria</taxon>
        <taxon>Bacillati</taxon>
        <taxon>Bacillota</taxon>
        <taxon>Clostridia</taxon>
        <taxon>Eubacteriales</taxon>
        <taxon>Peptococcaceae</taxon>
        <taxon>Desulforamulus</taxon>
    </lineage>
</organism>
<evidence type="ECO:0000313" key="2">
    <source>
        <dbReference type="Proteomes" id="UP000001556"/>
    </source>
</evidence>
<dbReference type="InterPro" id="IPR016181">
    <property type="entry name" value="Acyl_CoA_acyltransferase"/>
</dbReference>
<dbReference type="HOGENOM" id="CLU_1737617_0_0_9"/>
<accession>A4J5C4</accession>
<evidence type="ECO:0008006" key="3">
    <source>
        <dbReference type="Google" id="ProtNLM"/>
    </source>
</evidence>
<dbReference type="OrthoDB" id="9775557at2"/>
<keyword evidence="2" id="KW-1185">Reference proteome</keyword>
<dbReference type="KEGG" id="drm:Dred_1752"/>
<dbReference type="AlphaFoldDB" id="A4J5C4"/>
<reference evidence="1 2" key="1">
    <citation type="submission" date="2007-03" db="EMBL/GenBank/DDBJ databases">
        <title>Complete sequence of Desulfotomaculum reducens MI-1.</title>
        <authorList>
            <consortium name="US DOE Joint Genome Institute"/>
            <person name="Copeland A."/>
            <person name="Lucas S."/>
            <person name="Lapidus A."/>
            <person name="Barry K."/>
            <person name="Detter J.C."/>
            <person name="Glavina del Rio T."/>
            <person name="Hammon N."/>
            <person name="Israni S."/>
            <person name="Dalin E."/>
            <person name="Tice H."/>
            <person name="Pitluck S."/>
            <person name="Sims D."/>
            <person name="Brettin T."/>
            <person name="Bruce D."/>
            <person name="Han C."/>
            <person name="Tapia R."/>
            <person name="Schmutz J."/>
            <person name="Larimer F."/>
            <person name="Land M."/>
            <person name="Hauser L."/>
            <person name="Kyrpides N."/>
            <person name="Kim E."/>
            <person name="Tebo B.M."/>
            <person name="Richardson P."/>
        </authorList>
    </citation>
    <scope>NUCLEOTIDE SEQUENCE [LARGE SCALE GENOMIC DNA]</scope>
    <source>
        <strain evidence="1 2">MI-1</strain>
    </source>
</reference>